<feature type="compositionally biased region" description="Acidic residues" evidence="1">
    <location>
        <begin position="211"/>
        <end position="233"/>
    </location>
</feature>
<dbReference type="Proteomes" id="UP001530377">
    <property type="component" value="Unassembled WGS sequence"/>
</dbReference>
<feature type="compositionally biased region" description="Polar residues" evidence="1">
    <location>
        <begin position="958"/>
        <end position="971"/>
    </location>
</feature>
<gene>
    <name evidence="2" type="ORF">ACHAXA_004559</name>
</gene>
<evidence type="ECO:0000313" key="3">
    <source>
        <dbReference type="Proteomes" id="UP001530377"/>
    </source>
</evidence>
<protein>
    <submittedName>
        <fullName evidence="2">Uncharacterized protein</fullName>
    </submittedName>
</protein>
<feature type="compositionally biased region" description="Basic and acidic residues" evidence="1">
    <location>
        <begin position="506"/>
        <end position="516"/>
    </location>
</feature>
<feature type="compositionally biased region" description="Basic residues" evidence="1">
    <location>
        <begin position="67"/>
        <end position="76"/>
    </location>
</feature>
<feature type="compositionally biased region" description="Basic and acidic residues" evidence="1">
    <location>
        <begin position="523"/>
        <end position="535"/>
    </location>
</feature>
<feature type="region of interest" description="Disordered" evidence="1">
    <location>
        <begin position="996"/>
        <end position="1106"/>
    </location>
</feature>
<feature type="compositionally biased region" description="Basic residues" evidence="1">
    <location>
        <begin position="436"/>
        <end position="450"/>
    </location>
</feature>
<feature type="region of interest" description="Disordered" evidence="1">
    <location>
        <begin position="1"/>
        <end position="279"/>
    </location>
</feature>
<feature type="region of interest" description="Disordered" evidence="1">
    <location>
        <begin position="347"/>
        <end position="535"/>
    </location>
</feature>
<organism evidence="2 3">
    <name type="scientific">Cyclostephanos tholiformis</name>
    <dbReference type="NCBI Taxonomy" id="382380"/>
    <lineage>
        <taxon>Eukaryota</taxon>
        <taxon>Sar</taxon>
        <taxon>Stramenopiles</taxon>
        <taxon>Ochrophyta</taxon>
        <taxon>Bacillariophyta</taxon>
        <taxon>Coscinodiscophyceae</taxon>
        <taxon>Thalassiosirophycidae</taxon>
        <taxon>Stephanodiscales</taxon>
        <taxon>Stephanodiscaceae</taxon>
        <taxon>Cyclostephanos</taxon>
    </lineage>
</organism>
<feature type="region of interest" description="Disordered" evidence="1">
    <location>
        <begin position="588"/>
        <end position="720"/>
    </location>
</feature>
<feature type="compositionally biased region" description="Acidic residues" evidence="1">
    <location>
        <begin position="25"/>
        <end position="34"/>
    </location>
</feature>
<feature type="compositionally biased region" description="Acidic residues" evidence="1">
    <location>
        <begin position="1175"/>
        <end position="1205"/>
    </location>
</feature>
<feature type="compositionally biased region" description="Acidic residues" evidence="1">
    <location>
        <begin position="924"/>
        <end position="943"/>
    </location>
</feature>
<feature type="compositionally biased region" description="Basic and acidic residues" evidence="1">
    <location>
        <begin position="1163"/>
        <end position="1174"/>
    </location>
</feature>
<feature type="compositionally biased region" description="Acidic residues" evidence="1">
    <location>
        <begin position="642"/>
        <end position="665"/>
    </location>
</feature>
<feature type="compositionally biased region" description="Gly residues" evidence="1">
    <location>
        <begin position="11"/>
        <end position="22"/>
    </location>
</feature>
<feature type="compositionally biased region" description="Basic and acidic residues" evidence="1">
    <location>
        <begin position="372"/>
        <end position="390"/>
    </location>
</feature>
<feature type="region of interest" description="Disordered" evidence="1">
    <location>
        <begin position="783"/>
        <end position="897"/>
    </location>
</feature>
<feature type="compositionally biased region" description="Basic and acidic residues" evidence="1">
    <location>
        <begin position="944"/>
        <end position="957"/>
    </location>
</feature>
<feature type="compositionally biased region" description="Polar residues" evidence="1">
    <location>
        <begin position="677"/>
        <end position="700"/>
    </location>
</feature>
<comment type="caution">
    <text evidence="2">The sequence shown here is derived from an EMBL/GenBank/DDBJ whole genome shotgun (WGS) entry which is preliminary data.</text>
</comment>
<reference evidence="2 3" key="1">
    <citation type="submission" date="2024-10" db="EMBL/GenBank/DDBJ databases">
        <title>Updated reference genomes for cyclostephanoid diatoms.</title>
        <authorList>
            <person name="Roberts W.R."/>
            <person name="Alverson A.J."/>
        </authorList>
    </citation>
    <scope>NUCLEOTIDE SEQUENCE [LARGE SCALE GENOMIC DNA]</scope>
    <source>
        <strain evidence="2 3">AJA228-03</strain>
    </source>
</reference>
<feature type="compositionally biased region" description="Basic and acidic residues" evidence="1">
    <location>
        <begin position="268"/>
        <end position="279"/>
    </location>
</feature>
<feature type="compositionally biased region" description="Polar residues" evidence="1">
    <location>
        <begin position="588"/>
        <end position="600"/>
    </location>
</feature>
<feature type="compositionally biased region" description="Basic and acidic residues" evidence="1">
    <location>
        <begin position="113"/>
        <end position="138"/>
    </location>
</feature>
<accession>A0ABD3RDY7</accession>
<feature type="compositionally biased region" description="Gly residues" evidence="1">
    <location>
        <begin position="1095"/>
        <end position="1105"/>
    </location>
</feature>
<feature type="region of interest" description="Disordered" evidence="1">
    <location>
        <begin position="1125"/>
        <end position="1207"/>
    </location>
</feature>
<keyword evidence="3" id="KW-1185">Reference proteome</keyword>
<dbReference type="AlphaFoldDB" id="A0ABD3RDY7"/>
<name>A0ABD3RDY7_9STRA</name>
<evidence type="ECO:0000256" key="1">
    <source>
        <dbReference type="SAM" id="MobiDB-lite"/>
    </source>
</evidence>
<feature type="compositionally biased region" description="Polar residues" evidence="1">
    <location>
        <begin position="250"/>
        <end position="262"/>
    </location>
</feature>
<feature type="compositionally biased region" description="Basic and acidic residues" evidence="1">
    <location>
        <begin position="1064"/>
        <end position="1094"/>
    </location>
</feature>
<feature type="compositionally biased region" description="Basic and acidic residues" evidence="1">
    <location>
        <begin position="478"/>
        <end position="495"/>
    </location>
</feature>
<feature type="compositionally biased region" description="Acidic residues" evidence="1">
    <location>
        <begin position="834"/>
        <end position="850"/>
    </location>
</feature>
<evidence type="ECO:0000313" key="2">
    <source>
        <dbReference type="EMBL" id="KAL3811048.1"/>
    </source>
</evidence>
<feature type="compositionally biased region" description="Acidic residues" evidence="1">
    <location>
        <begin position="1032"/>
        <end position="1063"/>
    </location>
</feature>
<sequence length="1268" mass="140691">MNYSTISPPIQGGGGGGGGGGGYRDDDDDDDARDDEGANGHAARTTTTTTTTTTRPDESSGDGVGRIRSRRRRRRATYGFASSVLEGIGGNNERDGAGGVGGGRGGMDDAEDKDVAFDLSDYYHDDAHDGRGGRHDGLFDDSDSDDHDVRLGGVEIDDDDDATRPYDGEGTDRECNDDRLDHTDDDEEGEITGGRGRGRGRVSVRGRGDGGEEEEEGDEDQHQEEEEEEEEEELVKHPTSGSRSGYEGTRVSSSPPKATATTDGGEMSIERTDMNDDDHHRHVDESVLLDLVDELYLVACDNDDVGTMTVGDVHKAVAIRLGVPSLEKKMKRMVKARLTDLITGAAVSSAATKKTEEEEGVGGGNRTTKKTKINEKKVKRDKVTGRKNDDYATGGASDDEGNHYHEDDESVDDADALGGNDSSSDYDDETATNASTRKKRSEGKKTKKNSSRGNKSWGKKGGRMAEHMRERHARARARQVEEARIRREELGHLADDDVDDGLVANKEAKANVREKEEVDNDAGEPRISEEDRDRAKAIASRFDTNREELRVRRIEDREELIERLRTKRLEIIASSGDEDVRSVVTLGDASTTKASAVGTTTKEENESMSRLKSSNVMMEDEGNDPAIDVPAVAKREDYNSNNDDDSDDDDEDDEEATSDDDDELEIIAPSSPWKLPTNATSDKLKTSTVDLLFQRSSGNNKAAARKDPKKTSRPAANPRAALKNALRVKVLNEGNRWLARELGYKDEQDHIRDCKEVEEKKRKQILSIEKAAVLRERKATLVRGRGHDENNDFAADEASANDGMVEEDRTELEHKEYDDEEDEEMAVARKLEQLETEQENIDDAEDEEVDGSLGRLEDDSRSQVDSSEEMWMDDEKNLSSDCTKPVDDNAEPVISSPAIVVTPSRAVTQDFTDENREGAVIETTDLDASDPFAEEEEDYDDKMEEARAANEVPKEGSNEATISFNGKPNLNKPRNSAWQAILLKEKAALARQKKLQRKNGGLVEGEAEEEEEEEGIVGLEDFGFAISKKKDDDDEDVDADVDDDDLDHVVDDLSDGEGDEEAGEVARKRLERAEEKERHKEIMRRMREGYDGRRGGIASGVGGARGMHRFDQLVAADNRDDAKRLGLLNDDELNSDDENEGDDENNVTKKDDEEDDEAALLDKMLKERFLNRDEEALEEEFTDDEESEDEVDGTEQNDDDDNEDREQDRLAKHFAKRARRNRVLEEFVGDSQFSRSRLIDEDLTMQQDLKSIKVSLFGLDFVLVLASV</sequence>
<dbReference type="EMBL" id="JALLPB020000284">
    <property type="protein sequence ID" value="KAL3811048.1"/>
    <property type="molecule type" value="Genomic_DNA"/>
</dbReference>
<feature type="compositionally biased region" description="Low complexity" evidence="1">
    <location>
        <begin position="45"/>
        <end position="54"/>
    </location>
</feature>
<feature type="compositionally biased region" description="Acidic residues" evidence="1">
    <location>
        <begin position="1005"/>
        <end position="1015"/>
    </location>
</feature>
<proteinExistence type="predicted"/>
<feature type="region of interest" description="Disordered" evidence="1">
    <location>
        <begin position="912"/>
        <end position="971"/>
    </location>
</feature>
<feature type="compositionally biased region" description="Acidic residues" evidence="1">
    <location>
        <begin position="1129"/>
        <end position="1145"/>
    </location>
</feature>
<feature type="compositionally biased region" description="Basic and acidic residues" evidence="1">
    <location>
        <begin position="162"/>
        <end position="182"/>
    </location>
</feature>